<sequence length="89" mass="9959">MAIFASKVSIISQAYFLLGKKPVNTLETTDPIDVGAAQRYDFVVPGLLTETHWKHASKTLDLTKTTDKPPIDQWQNTFQLPNKAEMLLA</sequence>
<accession>X0UWC5</accession>
<proteinExistence type="predicted"/>
<evidence type="ECO:0000313" key="1">
    <source>
        <dbReference type="EMBL" id="GAG10045.1"/>
    </source>
</evidence>
<dbReference type="EMBL" id="BARS01021999">
    <property type="protein sequence ID" value="GAG10045.1"/>
    <property type="molecule type" value="Genomic_DNA"/>
</dbReference>
<organism evidence="1">
    <name type="scientific">marine sediment metagenome</name>
    <dbReference type="NCBI Taxonomy" id="412755"/>
    <lineage>
        <taxon>unclassified sequences</taxon>
        <taxon>metagenomes</taxon>
        <taxon>ecological metagenomes</taxon>
    </lineage>
</organism>
<protein>
    <submittedName>
        <fullName evidence="1">Uncharacterized protein</fullName>
    </submittedName>
</protein>
<dbReference type="AlphaFoldDB" id="X0UWC5"/>
<name>X0UWC5_9ZZZZ</name>
<feature type="non-terminal residue" evidence="1">
    <location>
        <position position="89"/>
    </location>
</feature>
<comment type="caution">
    <text evidence="1">The sequence shown here is derived from an EMBL/GenBank/DDBJ whole genome shotgun (WGS) entry which is preliminary data.</text>
</comment>
<gene>
    <name evidence="1" type="ORF">S01H1_35225</name>
</gene>
<reference evidence="1" key="1">
    <citation type="journal article" date="2014" name="Front. Microbiol.">
        <title>High frequency of phylogenetically diverse reductive dehalogenase-homologous genes in deep subseafloor sedimentary metagenomes.</title>
        <authorList>
            <person name="Kawai M."/>
            <person name="Futagami T."/>
            <person name="Toyoda A."/>
            <person name="Takaki Y."/>
            <person name="Nishi S."/>
            <person name="Hori S."/>
            <person name="Arai W."/>
            <person name="Tsubouchi T."/>
            <person name="Morono Y."/>
            <person name="Uchiyama I."/>
            <person name="Ito T."/>
            <person name="Fujiyama A."/>
            <person name="Inagaki F."/>
            <person name="Takami H."/>
        </authorList>
    </citation>
    <scope>NUCLEOTIDE SEQUENCE</scope>
    <source>
        <strain evidence="1">Expedition CK06-06</strain>
    </source>
</reference>